<dbReference type="SUPFAM" id="SSF143456">
    <property type="entry name" value="VC0467-like"/>
    <property type="match status" value="1"/>
</dbReference>
<reference evidence="2" key="1">
    <citation type="submission" date="2020-02" db="EMBL/GenBank/DDBJ databases">
        <authorList>
            <person name="Meier V. D."/>
        </authorList>
    </citation>
    <scope>NUCLEOTIDE SEQUENCE</scope>
    <source>
        <strain evidence="2">AVDCRST_MAG67</strain>
    </source>
</reference>
<evidence type="ECO:0000313" key="2">
    <source>
        <dbReference type="EMBL" id="CAA9527878.1"/>
    </source>
</evidence>
<dbReference type="Gene3D" id="3.40.1740.10">
    <property type="entry name" value="VC0467-like"/>
    <property type="match status" value="1"/>
</dbReference>
<accession>A0A6J4TN52</accession>
<dbReference type="InterPro" id="IPR003774">
    <property type="entry name" value="AlgH-like"/>
</dbReference>
<comment type="similarity">
    <text evidence="1">Belongs to the UPF0301 (AlgH) family.</text>
</comment>
<dbReference type="PANTHER" id="PTHR30327:SF1">
    <property type="entry name" value="UPF0301 PROTEIN YQGE"/>
    <property type="match status" value="1"/>
</dbReference>
<dbReference type="PANTHER" id="PTHR30327">
    <property type="entry name" value="UNCHARACTERIZED PROTEIN YQGE"/>
    <property type="match status" value="1"/>
</dbReference>
<dbReference type="EMBL" id="CADCVQ010000160">
    <property type="protein sequence ID" value="CAA9527878.1"/>
    <property type="molecule type" value="Genomic_DNA"/>
</dbReference>
<organism evidence="2">
    <name type="scientific">uncultured Solirubrobacteraceae bacterium</name>
    <dbReference type="NCBI Taxonomy" id="1162706"/>
    <lineage>
        <taxon>Bacteria</taxon>
        <taxon>Bacillati</taxon>
        <taxon>Actinomycetota</taxon>
        <taxon>Thermoleophilia</taxon>
        <taxon>Solirubrobacterales</taxon>
        <taxon>Solirubrobacteraceae</taxon>
        <taxon>environmental samples</taxon>
    </lineage>
</organism>
<sequence length="158" mass="16622">MVLVCEHSEDGALGLVLNRAGELIVGDAAPELCELAGDDALIGVGGPVQPDALLVLAEFDDVSQAGICVVENVGLVGDGSEIDDLVESTRRVRIFAGYAGWGPGQLDAELEREDWFVAPAGVDDIFNPDADELWGRVLARKGGHFALVARMPIDPSVN</sequence>
<dbReference type="AlphaFoldDB" id="A0A6J4TN52"/>
<evidence type="ECO:0000256" key="1">
    <source>
        <dbReference type="ARBA" id="ARBA00009600"/>
    </source>
</evidence>
<name>A0A6J4TN52_9ACTN</name>
<dbReference type="GO" id="GO:0005829">
    <property type="term" value="C:cytosol"/>
    <property type="evidence" value="ECO:0007669"/>
    <property type="project" value="TreeGrafter"/>
</dbReference>
<protein>
    <submittedName>
        <fullName evidence="2">UPF0301 protein YqgE</fullName>
    </submittedName>
</protein>
<dbReference type="Pfam" id="PF02622">
    <property type="entry name" value="DUF179"/>
    <property type="match status" value="1"/>
</dbReference>
<proteinExistence type="inferred from homology"/>
<gene>
    <name evidence="2" type="ORF">AVDCRST_MAG67-4205</name>
</gene>